<organism evidence="1 2">
    <name type="scientific">Meganyctiphanes norvegica</name>
    <name type="common">Northern krill</name>
    <name type="synonym">Thysanopoda norvegica</name>
    <dbReference type="NCBI Taxonomy" id="48144"/>
    <lineage>
        <taxon>Eukaryota</taxon>
        <taxon>Metazoa</taxon>
        <taxon>Ecdysozoa</taxon>
        <taxon>Arthropoda</taxon>
        <taxon>Crustacea</taxon>
        <taxon>Multicrustacea</taxon>
        <taxon>Malacostraca</taxon>
        <taxon>Eumalacostraca</taxon>
        <taxon>Eucarida</taxon>
        <taxon>Euphausiacea</taxon>
        <taxon>Euphausiidae</taxon>
        <taxon>Meganyctiphanes</taxon>
    </lineage>
</organism>
<name>A0AAV2Q7P3_MEGNR</name>
<protein>
    <submittedName>
        <fullName evidence="1">Uncharacterized protein</fullName>
    </submittedName>
</protein>
<proteinExistence type="predicted"/>
<dbReference type="AlphaFoldDB" id="A0AAV2Q7P3"/>
<gene>
    <name evidence="1" type="ORF">MNOR_LOCUS8010</name>
</gene>
<comment type="caution">
    <text evidence="1">The sequence shown here is derived from an EMBL/GenBank/DDBJ whole genome shotgun (WGS) entry which is preliminary data.</text>
</comment>
<keyword evidence="2" id="KW-1185">Reference proteome</keyword>
<evidence type="ECO:0000313" key="1">
    <source>
        <dbReference type="EMBL" id="CAL4069740.1"/>
    </source>
</evidence>
<reference evidence="1 2" key="1">
    <citation type="submission" date="2024-05" db="EMBL/GenBank/DDBJ databases">
        <authorList>
            <person name="Wallberg A."/>
        </authorList>
    </citation>
    <scope>NUCLEOTIDE SEQUENCE [LARGE SCALE GENOMIC DNA]</scope>
</reference>
<evidence type="ECO:0000313" key="2">
    <source>
        <dbReference type="Proteomes" id="UP001497623"/>
    </source>
</evidence>
<dbReference type="EMBL" id="CAXKWB010003634">
    <property type="protein sequence ID" value="CAL4069740.1"/>
    <property type="molecule type" value="Genomic_DNA"/>
</dbReference>
<sequence length="189" mass="21999">MPTITKFKSRDMDALSIVWKQLIVEDIPEVRKTNDLICVRLLENRFELKDVGEPKFPLNQKVVWFALSIAEENAEVEWLFSQIFHIVNKDRNGLSTHSIKGLRVTKSYIQTIGTCLNFKIDSSMMACINESHIKIVQRTTSDKNDDKCIHKRLLEYAKKILQGNKKIKTTEVKKMHIEKQEEAIKIELI</sequence>
<accession>A0AAV2Q7P3</accession>
<dbReference type="Proteomes" id="UP001497623">
    <property type="component" value="Unassembled WGS sequence"/>
</dbReference>